<feature type="region of interest" description="Disordered" evidence="1">
    <location>
        <begin position="336"/>
        <end position="366"/>
    </location>
</feature>
<dbReference type="OrthoDB" id="433071at2759"/>
<sequence>DAEKHDGKEWTLAAGFNGQVKLAKLQAMEAIQLARASIKESSKGGQIDVDSDKDLFAVLNSTERKFIPKKEEFHFCVVSARRATKIEGVRDIFMVQSQLLEAGVTPTWYVDEDSVGDYKALGLKAVVGGKLTPSRNKALEDARRLNKVCVQVSDDISAWEYRDGEKAAARDDTLMNAAHAAAKRLIVSPVAAASFILAKMRGVPEDRKPKLGGVYMLGSCARTFCGEAFARKHFILGDFFVVDKGSSVNFDEKLTLKEDYDFACSHIRAHGGVMRCNRMTLNVKHYSNSGGAVTVRNNDSEKRNIQVLTGKWPNAFRANPKRKNEVIMRWPADDDAEGLKSSKKKGAKQASKKSVRSKKVSDKKKTAVKKTVAKKVQKVCADLPSGKAILTWTGKESKQEYISRRCKKVNGKAVQTVIGLLKLKDSSGAERTYGFADLRYDLKSGYLKRSEMVREPKSEACGVHVNISSNISAQQPLFTGTGGPQRQSLGPVASSSSVQGATTNAQTSGPFCWLRFGTVLDDLKPDSSLVSDHLAVAWQCPRCRHTFRFTRRDIGQHTSQCDGDGADGHTQPTTAEEVCGEGRGQPAANAAMARPSQETSADQPPAIGWRCDECGSTLPVGCSALDILRHRRSHGL</sequence>
<dbReference type="Proteomes" id="UP000654075">
    <property type="component" value="Unassembled WGS sequence"/>
</dbReference>
<keyword evidence="3" id="KW-1185">Reference proteome</keyword>
<dbReference type="AlphaFoldDB" id="A0A813DMJ3"/>
<name>A0A813DMJ3_POLGL</name>
<proteinExistence type="predicted"/>
<feature type="region of interest" description="Disordered" evidence="1">
    <location>
        <begin position="558"/>
        <end position="604"/>
    </location>
</feature>
<reference evidence="2" key="1">
    <citation type="submission" date="2021-02" db="EMBL/GenBank/DDBJ databases">
        <authorList>
            <person name="Dougan E. K."/>
            <person name="Rhodes N."/>
            <person name="Thang M."/>
            <person name="Chan C."/>
        </authorList>
    </citation>
    <scope>NUCLEOTIDE SEQUENCE</scope>
</reference>
<feature type="non-terminal residue" evidence="2">
    <location>
        <position position="1"/>
    </location>
</feature>
<gene>
    <name evidence="2" type="ORF">PGLA1383_LOCUS7888</name>
</gene>
<feature type="region of interest" description="Disordered" evidence="1">
    <location>
        <begin position="478"/>
        <end position="501"/>
    </location>
</feature>
<feature type="compositionally biased region" description="Basic residues" evidence="1">
    <location>
        <begin position="341"/>
        <end position="358"/>
    </location>
</feature>
<organism evidence="2 3">
    <name type="scientific">Polarella glacialis</name>
    <name type="common">Dinoflagellate</name>
    <dbReference type="NCBI Taxonomy" id="89957"/>
    <lineage>
        <taxon>Eukaryota</taxon>
        <taxon>Sar</taxon>
        <taxon>Alveolata</taxon>
        <taxon>Dinophyceae</taxon>
        <taxon>Suessiales</taxon>
        <taxon>Suessiaceae</taxon>
        <taxon>Polarella</taxon>
    </lineage>
</organism>
<dbReference type="EMBL" id="CAJNNV010003488">
    <property type="protein sequence ID" value="CAE8589110.1"/>
    <property type="molecule type" value="Genomic_DNA"/>
</dbReference>
<accession>A0A813DMJ3</accession>
<evidence type="ECO:0000256" key="1">
    <source>
        <dbReference type="SAM" id="MobiDB-lite"/>
    </source>
</evidence>
<comment type="caution">
    <text evidence="2">The sequence shown here is derived from an EMBL/GenBank/DDBJ whole genome shotgun (WGS) entry which is preliminary data.</text>
</comment>
<evidence type="ECO:0000313" key="2">
    <source>
        <dbReference type="EMBL" id="CAE8589110.1"/>
    </source>
</evidence>
<protein>
    <submittedName>
        <fullName evidence="2">Uncharacterized protein</fullName>
    </submittedName>
</protein>
<evidence type="ECO:0000313" key="3">
    <source>
        <dbReference type="Proteomes" id="UP000654075"/>
    </source>
</evidence>